<proteinExistence type="predicted"/>
<feature type="signal peptide" evidence="1">
    <location>
        <begin position="1"/>
        <end position="24"/>
    </location>
</feature>
<accession>A0ABT9XH34</accession>
<dbReference type="RefSeq" id="WP_274454549.1">
    <property type="nucleotide sequence ID" value="NZ_CP067097.1"/>
</dbReference>
<reference evidence="2 3" key="1">
    <citation type="submission" date="2023-07" db="EMBL/GenBank/DDBJ databases">
        <title>Genomic Encyclopedia of Type Strains, Phase IV (KMG-IV): sequencing the most valuable type-strain genomes for metagenomic binning, comparative biology and taxonomic classification.</title>
        <authorList>
            <person name="Goeker M."/>
        </authorList>
    </citation>
    <scope>NUCLEOTIDE SEQUENCE [LARGE SCALE GENOMIC DNA]</scope>
    <source>
        <strain evidence="2 3">DSM 4006</strain>
    </source>
</reference>
<evidence type="ECO:0000313" key="2">
    <source>
        <dbReference type="EMBL" id="MDQ0189612.1"/>
    </source>
</evidence>
<name>A0ABT9XH34_9BACL</name>
<comment type="caution">
    <text evidence="2">The sequence shown here is derived from an EMBL/GenBank/DDBJ whole genome shotgun (WGS) entry which is preliminary data.</text>
</comment>
<protein>
    <submittedName>
        <fullName evidence="2">Chromosome segregation ATPase</fullName>
    </submittedName>
</protein>
<dbReference type="Proteomes" id="UP001232973">
    <property type="component" value="Unassembled WGS sequence"/>
</dbReference>
<evidence type="ECO:0000256" key="1">
    <source>
        <dbReference type="SAM" id="SignalP"/>
    </source>
</evidence>
<gene>
    <name evidence="2" type="ORF">J2S03_001457</name>
</gene>
<sequence>MKFLKVLLTVLGLAGLCTTLYSLAQQTKVQQQMNHTMAAIDQSIVTTTGLTKQTSQELTPLTSTTTALANIEEAEEQTVRDLVSMNNHLQTIAQSEQSIVDTVASLNQETKGASTQLTALNSINEGILGVTTTSAGQAQTEARQVGQLNSLTSTAIREISTVNGRLAILKALP</sequence>
<dbReference type="EMBL" id="JAUSTP010000009">
    <property type="protein sequence ID" value="MDQ0189612.1"/>
    <property type="molecule type" value="Genomic_DNA"/>
</dbReference>
<keyword evidence="1" id="KW-0732">Signal</keyword>
<feature type="chain" id="PRO_5045999092" evidence="1">
    <location>
        <begin position="25"/>
        <end position="173"/>
    </location>
</feature>
<evidence type="ECO:0000313" key="3">
    <source>
        <dbReference type="Proteomes" id="UP001232973"/>
    </source>
</evidence>
<keyword evidence="3" id="KW-1185">Reference proteome</keyword>
<organism evidence="2 3">
    <name type="scientific">Alicyclobacillus cycloheptanicus</name>
    <dbReference type="NCBI Taxonomy" id="1457"/>
    <lineage>
        <taxon>Bacteria</taxon>
        <taxon>Bacillati</taxon>
        <taxon>Bacillota</taxon>
        <taxon>Bacilli</taxon>
        <taxon>Bacillales</taxon>
        <taxon>Alicyclobacillaceae</taxon>
        <taxon>Alicyclobacillus</taxon>
    </lineage>
</organism>